<protein>
    <submittedName>
        <fullName evidence="2">Uncharacterized protein</fullName>
    </submittedName>
</protein>
<gene>
    <name evidence="2" type="ORF">ACN42_g5716</name>
</gene>
<keyword evidence="3" id="KW-1185">Reference proteome</keyword>
<dbReference type="AlphaFoldDB" id="A0A117NNV9"/>
<evidence type="ECO:0000313" key="3">
    <source>
        <dbReference type="Proteomes" id="UP000055045"/>
    </source>
</evidence>
<proteinExistence type="predicted"/>
<organism evidence="2 3">
    <name type="scientific">Penicillium freii</name>
    <dbReference type="NCBI Taxonomy" id="48697"/>
    <lineage>
        <taxon>Eukaryota</taxon>
        <taxon>Fungi</taxon>
        <taxon>Dikarya</taxon>
        <taxon>Ascomycota</taxon>
        <taxon>Pezizomycotina</taxon>
        <taxon>Eurotiomycetes</taxon>
        <taxon>Eurotiomycetidae</taxon>
        <taxon>Eurotiales</taxon>
        <taxon>Aspergillaceae</taxon>
        <taxon>Penicillium</taxon>
    </lineage>
</organism>
<dbReference type="Proteomes" id="UP000055045">
    <property type="component" value="Unassembled WGS sequence"/>
</dbReference>
<feature type="compositionally biased region" description="Polar residues" evidence="1">
    <location>
        <begin position="21"/>
        <end position="39"/>
    </location>
</feature>
<feature type="region of interest" description="Disordered" evidence="1">
    <location>
        <begin position="14"/>
        <end position="39"/>
    </location>
</feature>
<sequence>MSIESMLYIPKIRSDPGSCPKETSNSLTPKLTVQPGSTHSKQVQLSDLSHVSSTTTNETSHISNHNGQAYEYHDEELWFIWYKRAALDQEWNDLLESFNRQFPERQISHGQTLQAGYYRLIESLRLLGEKVSTETIIHRANLSYSWISTHSKQVQSSDLPGVSLATTSSNRPIRNARKKGFKPQEIWFIWWKRVALNQGWSDILKSFNCQFPNRQRDSTAGMSFKLKIMYRNGELPSRYQIGAKAGTCYLNKAMSFVNQANLRYPWLLKDLETALPSCK</sequence>
<name>A0A117NNV9_PENFR</name>
<dbReference type="EMBL" id="LLXE01000136">
    <property type="protein sequence ID" value="KUM61401.1"/>
    <property type="molecule type" value="Genomic_DNA"/>
</dbReference>
<reference evidence="2 3" key="1">
    <citation type="submission" date="2015-10" db="EMBL/GenBank/DDBJ databases">
        <title>Genome sequencing of Penicillium freii.</title>
        <authorList>
            <person name="Nguyen H.D."/>
            <person name="Visagie C.M."/>
            <person name="Seifert K.A."/>
        </authorList>
    </citation>
    <scope>NUCLEOTIDE SEQUENCE [LARGE SCALE GENOMIC DNA]</scope>
    <source>
        <strain evidence="2 3">DAOM 242723</strain>
    </source>
</reference>
<comment type="caution">
    <text evidence="2">The sequence shown here is derived from an EMBL/GenBank/DDBJ whole genome shotgun (WGS) entry which is preliminary data.</text>
</comment>
<evidence type="ECO:0000313" key="2">
    <source>
        <dbReference type="EMBL" id="KUM61401.1"/>
    </source>
</evidence>
<evidence type="ECO:0000256" key="1">
    <source>
        <dbReference type="SAM" id="MobiDB-lite"/>
    </source>
</evidence>
<accession>A0A117NNV9</accession>